<organism evidence="1 2">
    <name type="scientific">Panagrolaimus sp. ES5</name>
    <dbReference type="NCBI Taxonomy" id="591445"/>
    <lineage>
        <taxon>Eukaryota</taxon>
        <taxon>Metazoa</taxon>
        <taxon>Ecdysozoa</taxon>
        <taxon>Nematoda</taxon>
        <taxon>Chromadorea</taxon>
        <taxon>Rhabditida</taxon>
        <taxon>Tylenchina</taxon>
        <taxon>Panagrolaimomorpha</taxon>
        <taxon>Panagrolaimoidea</taxon>
        <taxon>Panagrolaimidae</taxon>
        <taxon>Panagrolaimus</taxon>
    </lineage>
</organism>
<reference evidence="2" key="1">
    <citation type="submission" date="2022-11" db="UniProtKB">
        <authorList>
            <consortium name="WormBaseParasite"/>
        </authorList>
    </citation>
    <scope>IDENTIFICATION</scope>
</reference>
<protein>
    <submittedName>
        <fullName evidence="2">Lipid-binding serum glycoprotein C-terminal domain-containing protein</fullName>
    </submittedName>
</protein>
<evidence type="ECO:0000313" key="2">
    <source>
        <dbReference type="WBParaSite" id="ES5_v2.g6192.t1"/>
    </source>
</evidence>
<name>A0AC34GPR1_9BILA</name>
<accession>A0AC34GPR1</accession>
<sequence length="781" mass="86531">MSFTVFWLSLVIYYFPLVITLPLSSVTGSRRVLLPHRQPLHAARTFTGRSLDYEDDLVAIGKGGVISANKSLAVLNRSQKDYDPILSKGIRGNPGIKVRVNQKSFDYFTNIFAPIIEQEIRRARIPPTVECITKLNGCIQIYNAYISHYRCPQKITIYPSSPYKLVVSIQNMGIGIAGNVIGEFNVIIPVKVSGILHVTAQQVSTTVSLGIVQSGSGPPYVQVVDCQVSVGYVDAYMEDGGIVGAIANREFRHQMNQQIRARIPSKICERIPEAINNKLNKKLKDIPQTVALLELLQLINGAFALGNGPNVCEKRRHCTIAVEEENELISLSNETTKILHDTPIIDDETDADLLGPRLVPLTRPRILSGSTVKNYVVLAKSRQRFVSKNEDVPSVLVQNSDIPFNLPPTPPHPNIAFITAPEPKLNCTELPPSSNTFCRVRKFIDKLDITKLQTSLLTTHLLQTFATSDDYIIALNGEISEFGRGGTPFGAFSIDFPSKKVTKMIEILVSDFTMNSLFYIMHKKNFLSFWFDTDSPKIGSLLRTSCAEDVEEEHDSLVEENSEEVIAAVKEKTRSSLSSIPRSRRQAETVDAFEDLGLCFGDIFPLIRKKHPNQNVSIHIYTKRAPSLILHKHPKISADINLALLGDIFVNGGEKVGALLIETTINVDILIKNQRISGYCDAQDFKLTNPGETLGVPQAALDKLGEIGKQFFITALNEALEKGIKIKLPSTKDISLPFNIIDLKFDIVEHAIYFAFDFTVSPSIISKLVGNISNNDSCSQA</sequence>
<proteinExistence type="predicted"/>
<evidence type="ECO:0000313" key="1">
    <source>
        <dbReference type="Proteomes" id="UP000887579"/>
    </source>
</evidence>
<dbReference type="Proteomes" id="UP000887579">
    <property type="component" value="Unplaced"/>
</dbReference>
<dbReference type="WBParaSite" id="ES5_v2.g6192.t1">
    <property type="protein sequence ID" value="ES5_v2.g6192.t1"/>
    <property type="gene ID" value="ES5_v2.g6192"/>
</dbReference>